<evidence type="ECO:0000313" key="2">
    <source>
        <dbReference type="EMBL" id="UZA02709.1"/>
    </source>
</evidence>
<dbReference type="InterPro" id="IPR009045">
    <property type="entry name" value="Zn_M74/Hedgehog-like"/>
</dbReference>
<keyword evidence="3" id="KW-0378">Hydrolase</keyword>
<dbReference type="KEGG" id="mboi:DQF64_02350"/>
<dbReference type="Proteomes" id="UP001163283">
    <property type="component" value="Chromosome"/>
</dbReference>
<evidence type="ECO:0000313" key="3">
    <source>
        <dbReference type="EMBL" id="UZA52092.1"/>
    </source>
</evidence>
<keyword evidence="3" id="KW-0645">Protease</keyword>
<dbReference type="Proteomes" id="UP001163632">
    <property type="component" value="Chromosome"/>
</dbReference>
<dbReference type="RefSeq" id="WP_112741802.1">
    <property type="nucleotide sequence ID" value="NZ_CP030241.1"/>
</dbReference>
<feature type="domain" description="Peptidase M15A C-terminal" evidence="1">
    <location>
        <begin position="13"/>
        <end position="108"/>
    </location>
</feature>
<keyword evidence="3" id="KW-0121">Carboxypeptidase</keyword>
<dbReference type="Gene3D" id="3.30.1380.10">
    <property type="match status" value="1"/>
</dbReference>
<evidence type="ECO:0000259" key="1">
    <source>
        <dbReference type="Pfam" id="PF08291"/>
    </source>
</evidence>
<organism evidence="3 4">
    <name type="scientific">Moraxella bovis</name>
    <dbReference type="NCBI Taxonomy" id="476"/>
    <lineage>
        <taxon>Bacteria</taxon>
        <taxon>Pseudomonadati</taxon>
        <taxon>Pseudomonadota</taxon>
        <taxon>Gammaproteobacteria</taxon>
        <taxon>Moraxellales</taxon>
        <taxon>Moraxellaceae</taxon>
        <taxon>Moraxella</taxon>
    </lineage>
</organism>
<keyword evidence="5" id="KW-1185">Reference proteome</keyword>
<evidence type="ECO:0000313" key="4">
    <source>
        <dbReference type="Proteomes" id="UP001163283"/>
    </source>
</evidence>
<accession>A0AAQ2Q1X8</accession>
<evidence type="ECO:0000313" key="5">
    <source>
        <dbReference type="Proteomes" id="UP001163632"/>
    </source>
</evidence>
<name>A0AAQ2Q1X8_MORBO</name>
<sequence>MSNNLPAGYITEHFSLAELTRSNTAVRENINNTPHDIALQNLKASAKNLWQPVRELLNAPVLVSSGYRSERLNNRIGGAKNSAHKYGLAIDFIAPRFGNTRKIAKFLVAELTARNIKFDQIILEFPDSAGSWIHLGYKSPNGGQRGQVLTAVKRGGRTVYLQGLH</sequence>
<reference evidence="3 4" key="1">
    <citation type="journal article" date="2022" name="BMC Microbiol.">
        <title>Whole genome sequencing of Moraxella bovis strains from North America reveals two genotypes with different genetic determinants.</title>
        <authorList>
            <person name="Wynn E.L."/>
            <person name="Hille M.M."/>
            <person name="Loy J.D."/>
            <person name="Schuller G."/>
            <person name="Kuhn K.L."/>
            <person name="Dickey A.M."/>
            <person name="Bono J.L."/>
            <person name="Clawson M.L."/>
        </authorList>
    </citation>
    <scope>NUCLEOTIDE SEQUENCE [LARGE SCALE GENOMIC DNA]</scope>
    <source>
        <strain evidence="2">SAM102599</strain>
        <strain evidence="3 4">SAM57978</strain>
    </source>
</reference>
<dbReference type="GeneID" id="77187679"/>
<protein>
    <submittedName>
        <fullName evidence="3">D-Ala-D-Ala carboxypeptidase family metallohydrolase</fullName>
    </submittedName>
</protein>
<proteinExistence type="predicted"/>
<dbReference type="Pfam" id="PF08291">
    <property type="entry name" value="Peptidase_M15_3"/>
    <property type="match status" value="1"/>
</dbReference>
<dbReference type="EMBL" id="CP087781">
    <property type="protein sequence ID" value="UZA52092.1"/>
    <property type="molecule type" value="Genomic_DNA"/>
</dbReference>
<dbReference type="AlphaFoldDB" id="A0AAQ2Q1X8"/>
<dbReference type="InterPro" id="IPR013230">
    <property type="entry name" value="Peptidase_M15A_C"/>
</dbReference>
<dbReference type="GO" id="GO:0004180">
    <property type="term" value="F:carboxypeptidase activity"/>
    <property type="evidence" value="ECO:0007669"/>
    <property type="project" value="UniProtKB-KW"/>
</dbReference>
<gene>
    <name evidence="2" type="ORF">LP092_12265</name>
    <name evidence="3" type="ORF">LP129_02750</name>
</gene>
<dbReference type="EMBL" id="CP087830">
    <property type="protein sequence ID" value="UZA02709.1"/>
    <property type="molecule type" value="Genomic_DNA"/>
</dbReference>
<dbReference type="SUPFAM" id="SSF55166">
    <property type="entry name" value="Hedgehog/DD-peptidase"/>
    <property type="match status" value="1"/>
</dbReference>